<comment type="catalytic activity">
    <reaction evidence="1">
        <text>ATP + protein L-histidine = ADP + protein N-phospho-L-histidine.</text>
        <dbReference type="EC" id="2.7.13.3"/>
    </reaction>
</comment>
<dbReference type="PANTHER" id="PTHR43304">
    <property type="entry name" value="PHYTOCHROME-LIKE PROTEIN CPH1"/>
    <property type="match status" value="1"/>
</dbReference>
<dbReference type="InterPro" id="IPR000014">
    <property type="entry name" value="PAS"/>
</dbReference>
<dbReference type="SMART" id="SM00091">
    <property type="entry name" value="PAS"/>
    <property type="match status" value="2"/>
</dbReference>
<dbReference type="InterPro" id="IPR001610">
    <property type="entry name" value="PAC"/>
</dbReference>
<dbReference type="PROSITE" id="PS50113">
    <property type="entry name" value="PAC"/>
    <property type="match status" value="2"/>
</dbReference>
<gene>
    <name evidence="8" type="ORF">FA046_13385</name>
</gene>
<feature type="domain" description="PAC" evidence="7">
    <location>
        <begin position="211"/>
        <end position="262"/>
    </location>
</feature>
<dbReference type="PROSITE" id="PS50112">
    <property type="entry name" value="PAS"/>
    <property type="match status" value="2"/>
</dbReference>
<organism evidence="8 9">
    <name type="scientific">Pedobacter cryophilus</name>
    <dbReference type="NCBI Taxonomy" id="2571271"/>
    <lineage>
        <taxon>Bacteria</taxon>
        <taxon>Pseudomonadati</taxon>
        <taxon>Bacteroidota</taxon>
        <taxon>Sphingobacteriia</taxon>
        <taxon>Sphingobacteriales</taxon>
        <taxon>Sphingobacteriaceae</taxon>
        <taxon>Pedobacter</taxon>
    </lineage>
</organism>
<dbReference type="InterPro" id="IPR013655">
    <property type="entry name" value="PAS_fold_3"/>
</dbReference>
<dbReference type="Pfam" id="PF08447">
    <property type="entry name" value="PAS_3"/>
    <property type="match status" value="1"/>
</dbReference>
<keyword evidence="3" id="KW-0597">Phosphoprotein</keyword>
<dbReference type="Gene3D" id="3.30.450.20">
    <property type="entry name" value="PAS domain"/>
    <property type="match status" value="3"/>
</dbReference>
<comment type="caution">
    <text evidence="8">The sequence shown here is derived from an EMBL/GenBank/DDBJ whole genome shotgun (WGS) entry which is preliminary data.</text>
</comment>
<dbReference type="SMART" id="SM00086">
    <property type="entry name" value="PAC"/>
    <property type="match status" value="3"/>
</dbReference>
<feature type="domain" description="PAS" evidence="6">
    <location>
        <begin position="138"/>
        <end position="208"/>
    </location>
</feature>
<evidence type="ECO:0000256" key="2">
    <source>
        <dbReference type="ARBA" id="ARBA00012438"/>
    </source>
</evidence>
<feature type="domain" description="PAC" evidence="7">
    <location>
        <begin position="337"/>
        <end position="388"/>
    </location>
</feature>
<evidence type="ECO:0000256" key="5">
    <source>
        <dbReference type="ARBA" id="ARBA00022777"/>
    </source>
</evidence>
<proteinExistence type="predicted"/>
<evidence type="ECO:0000256" key="1">
    <source>
        <dbReference type="ARBA" id="ARBA00000085"/>
    </source>
</evidence>
<dbReference type="Proteomes" id="UP000308181">
    <property type="component" value="Unassembled WGS sequence"/>
</dbReference>
<keyword evidence="5" id="KW-0418">Kinase</keyword>
<evidence type="ECO:0000259" key="7">
    <source>
        <dbReference type="PROSITE" id="PS50113"/>
    </source>
</evidence>
<dbReference type="GO" id="GO:0004673">
    <property type="term" value="F:protein histidine kinase activity"/>
    <property type="evidence" value="ECO:0007669"/>
    <property type="project" value="UniProtKB-EC"/>
</dbReference>
<evidence type="ECO:0000256" key="4">
    <source>
        <dbReference type="ARBA" id="ARBA00022679"/>
    </source>
</evidence>
<dbReference type="Pfam" id="PF13426">
    <property type="entry name" value="PAS_9"/>
    <property type="match status" value="2"/>
</dbReference>
<accession>A0A4U1BW31</accession>
<dbReference type="PANTHER" id="PTHR43304:SF1">
    <property type="entry name" value="PAC DOMAIN-CONTAINING PROTEIN"/>
    <property type="match status" value="1"/>
</dbReference>
<keyword evidence="9" id="KW-1185">Reference proteome</keyword>
<keyword evidence="4" id="KW-0808">Transferase</keyword>
<dbReference type="InterPro" id="IPR052162">
    <property type="entry name" value="Sensor_kinase/Photoreceptor"/>
</dbReference>
<dbReference type="EMBL" id="SWBP01000004">
    <property type="protein sequence ID" value="TKB97055.1"/>
    <property type="molecule type" value="Genomic_DNA"/>
</dbReference>
<dbReference type="InterPro" id="IPR000700">
    <property type="entry name" value="PAS-assoc_C"/>
</dbReference>
<feature type="domain" description="PAS" evidence="6">
    <location>
        <begin position="21"/>
        <end position="56"/>
    </location>
</feature>
<sequence>MIEMKDTHQYVKNSEILYFCVTDLDGNYTYVSPHFAKIFNFTPKQLYGTSSLLTIYVDDHPKCFETVAKCFEQPNTYQKVLLRKPLNLGKLVWTQWEFYLATDEQNNPSEMICYGYDISHKIESLNLLKSAHKKFIESETKYKTLFETSSLGILLHTPNGDLYDANETFCKMIGINKADVTHHNIIEFTPPEYWESDKAFINDLIVNDNTYSYEKEFKTKDNETIPVSINGKIFHDQSGKLFIWCIAKDITERKKSRELLQHQRELLEETSQIAKLGGWTININTFKTEWTKEVYEIHDLEEPYDHDLAISISYYHTDDRETITNAVNETINEGKKFDLELRFISAKNINKWVRVAGEPVYKDGKLISVKGILQDITEKKNTENIISKQNNLLKDISFTQSHLIRLPVANLLGLTDLLEMTDNEEERLDICKKIRYSVFQLDKIVKEVANKKIED</sequence>
<evidence type="ECO:0000256" key="3">
    <source>
        <dbReference type="ARBA" id="ARBA00022553"/>
    </source>
</evidence>
<reference evidence="8 9" key="1">
    <citation type="submission" date="2019-04" db="EMBL/GenBank/DDBJ databases">
        <title>Pedobacter sp. AR-3-17 sp. nov., isolated from Arctic soil.</title>
        <authorList>
            <person name="Dahal R.H."/>
            <person name="Kim D.-U."/>
        </authorList>
    </citation>
    <scope>NUCLEOTIDE SEQUENCE [LARGE SCALE GENOMIC DNA]</scope>
    <source>
        <strain evidence="8 9">AR-3-17</strain>
    </source>
</reference>
<dbReference type="NCBIfam" id="TIGR00229">
    <property type="entry name" value="sensory_box"/>
    <property type="match status" value="1"/>
</dbReference>
<evidence type="ECO:0000259" key="6">
    <source>
        <dbReference type="PROSITE" id="PS50112"/>
    </source>
</evidence>
<dbReference type="EC" id="2.7.13.3" evidence="2"/>
<dbReference type="AlphaFoldDB" id="A0A4U1BW31"/>
<evidence type="ECO:0000313" key="9">
    <source>
        <dbReference type="Proteomes" id="UP000308181"/>
    </source>
</evidence>
<name>A0A4U1BW31_9SPHI</name>
<dbReference type="SUPFAM" id="SSF55785">
    <property type="entry name" value="PYP-like sensor domain (PAS domain)"/>
    <property type="match status" value="3"/>
</dbReference>
<dbReference type="CDD" id="cd00130">
    <property type="entry name" value="PAS"/>
    <property type="match status" value="2"/>
</dbReference>
<protein>
    <recommendedName>
        <fullName evidence="2">histidine kinase</fullName>
        <ecNumber evidence="2">2.7.13.3</ecNumber>
    </recommendedName>
</protein>
<evidence type="ECO:0000313" key="8">
    <source>
        <dbReference type="EMBL" id="TKB97055.1"/>
    </source>
</evidence>
<dbReference type="OrthoDB" id="9124519at2"/>
<dbReference type="InterPro" id="IPR035965">
    <property type="entry name" value="PAS-like_dom_sf"/>
</dbReference>